<evidence type="ECO:0000256" key="10">
    <source>
        <dbReference type="ARBA" id="ARBA00023065"/>
    </source>
</evidence>
<keyword evidence="11 14" id="KW-0342">GTP-binding</keyword>
<evidence type="ECO:0000313" key="19">
    <source>
        <dbReference type="Proteomes" id="UP000216446"/>
    </source>
</evidence>
<evidence type="ECO:0000256" key="15">
    <source>
        <dbReference type="PIRSR" id="PIRSR603373-2"/>
    </source>
</evidence>
<dbReference type="RefSeq" id="WP_094549250.1">
    <property type="nucleotide sequence ID" value="NZ_MQWB01000001.1"/>
</dbReference>
<dbReference type="GO" id="GO:0005525">
    <property type="term" value="F:GTP binding"/>
    <property type="evidence" value="ECO:0007669"/>
    <property type="project" value="UniProtKB-KW"/>
</dbReference>
<comment type="caution">
    <text evidence="16">Lacks conserved residue(s) required for the propagation of feature annotation.</text>
</comment>
<dbReference type="Proteomes" id="UP000216446">
    <property type="component" value="Unassembled WGS sequence"/>
</dbReference>
<dbReference type="EMBL" id="MQWB01000001">
    <property type="protein sequence ID" value="OZC03652.1"/>
    <property type="molecule type" value="Genomic_DNA"/>
</dbReference>
<keyword evidence="3" id="KW-1003">Cell membrane</keyword>
<dbReference type="InterPro" id="IPR011640">
    <property type="entry name" value="Fe2_transport_prot_B_C"/>
</dbReference>
<feature type="binding site" evidence="15">
    <location>
        <position position="29"/>
    </location>
    <ligand>
        <name>Mg(2+)</name>
        <dbReference type="ChEBI" id="CHEBI:18420"/>
        <label>2</label>
    </ligand>
</feature>
<feature type="transmembrane region" description="Helical" evidence="16">
    <location>
        <begin position="296"/>
        <end position="318"/>
    </location>
</feature>
<evidence type="ECO:0000256" key="9">
    <source>
        <dbReference type="ARBA" id="ARBA00023004"/>
    </source>
</evidence>
<evidence type="ECO:0000256" key="12">
    <source>
        <dbReference type="ARBA" id="ARBA00023136"/>
    </source>
</evidence>
<evidence type="ECO:0000256" key="8">
    <source>
        <dbReference type="ARBA" id="ARBA00022989"/>
    </source>
</evidence>
<dbReference type="PROSITE" id="PS51711">
    <property type="entry name" value="G_FEOB"/>
    <property type="match status" value="1"/>
</dbReference>
<dbReference type="SUPFAM" id="SSF52540">
    <property type="entry name" value="P-loop containing nucleoside triphosphate hydrolases"/>
    <property type="match status" value="1"/>
</dbReference>
<dbReference type="InterPro" id="IPR011642">
    <property type="entry name" value="Gate_dom"/>
</dbReference>
<keyword evidence="9 16" id="KW-0408">Iron</keyword>
<dbReference type="InterPro" id="IPR003373">
    <property type="entry name" value="Fe2_transport_prot-B"/>
</dbReference>
<feature type="binding site" evidence="14">
    <location>
        <begin position="14"/>
        <end position="21"/>
    </location>
    <ligand>
        <name>GTP</name>
        <dbReference type="ChEBI" id="CHEBI:37565"/>
        <label>1</label>
    </ligand>
</feature>
<dbReference type="OrthoDB" id="9809127at2"/>
<feature type="binding site" evidence="14">
    <location>
        <begin position="63"/>
        <end position="66"/>
    </location>
    <ligand>
        <name>GTP</name>
        <dbReference type="ChEBI" id="CHEBI:37565"/>
        <label>1</label>
    </ligand>
</feature>
<feature type="transmembrane region" description="Helical" evidence="16">
    <location>
        <begin position="721"/>
        <end position="743"/>
    </location>
</feature>
<protein>
    <recommendedName>
        <fullName evidence="13 16">Ferrous iron transport protein B</fullName>
    </recommendedName>
</protein>
<dbReference type="NCBIfam" id="TIGR00437">
    <property type="entry name" value="feoB"/>
    <property type="match status" value="1"/>
</dbReference>
<dbReference type="GO" id="GO:0015093">
    <property type="term" value="F:ferrous iron transmembrane transporter activity"/>
    <property type="evidence" value="ECO:0007669"/>
    <property type="project" value="UniProtKB-UniRule"/>
</dbReference>
<dbReference type="PANTHER" id="PTHR43185:SF1">
    <property type="entry name" value="FE(2+) TRANSPORTER FEOB"/>
    <property type="match status" value="1"/>
</dbReference>
<organism evidence="18 19">
    <name type="scientific">Rubricoccus marinus</name>
    <dbReference type="NCBI Taxonomy" id="716817"/>
    <lineage>
        <taxon>Bacteria</taxon>
        <taxon>Pseudomonadati</taxon>
        <taxon>Rhodothermota</taxon>
        <taxon>Rhodothermia</taxon>
        <taxon>Rhodothermales</taxon>
        <taxon>Rubricoccaceae</taxon>
        <taxon>Rubricoccus</taxon>
    </lineage>
</organism>
<keyword evidence="6 16" id="KW-0812">Transmembrane</keyword>
<evidence type="ECO:0000256" key="6">
    <source>
        <dbReference type="ARBA" id="ARBA00022692"/>
    </source>
</evidence>
<dbReference type="InterPro" id="IPR027417">
    <property type="entry name" value="P-loop_NTPase"/>
</dbReference>
<name>A0A259U0X7_9BACT</name>
<feature type="binding site" evidence="15">
    <location>
        <position position="28"/>
    </location>
    <ligand>
        <name>Mg(2+)</name>
        <dbReference type="ChEBI" id="CHEBI:18420"/>
        <label>2</label>
    </ligand>
</feature>
<dbReference type="InParanoid" id="A0A259U0X7"/>
<sequence>METLTRVHTVALAGNPNVGKTTLFNALTGSFQKVANYPGVTVERKSGLLAGRGDGEAAVEIVDLPGTYSLNPRSVDERVAFDALVGRIKGEPAPDVVVCVVDATNLERNLYLVTQVLDLGLPTVVALNMMDAAEEAGITVDHEALAQTLGVPVLPIVARKAEIDALRAAILNPPKRAEGVGWELMPAVEAEIEPLAEALAQEAASVPEGQRRFEVLGALTSDPLLAAWETKAPQFHATILATRERLEARPVPYKIAEMQGRYGWISPVAARVVTQEAASGEATLSDRIDAVVTHKIWGPLIFGGVLLVIFQAVFSWAVPAMDLIEWLVGVTGEGMRAVLPDGVFEDVMVEGALSGVGNVLIFLPQILLLFFFLGLMEDSGYMARTAFIMDRAMRRVGLSGASVVPMLSAYACAIPGIMAARTLADERDRIITIMVVPLQGCSARLPVYVLFIAAFIPSGALFGIIGYQGLAMTSLYVLGTVMAFFAAWVLRKFVFKGEGSSFVMELPPYRMPQPKHLWRRMRDRAKVFVVRAGKIIFGLSIVLWFLASYPKVDLPPELAAQAEAAEAQVGERFVEVEPDVRAELEETDAASIASAQEAADAELVQDEVAGYQVRNSYIGRFGHAIEPVMRPLGFDWKISAGIVASFAAREVIVSALATIYSAGADANEESLALRDAIKADRYPDGTPVFTPLVAVSLLVFFVFALQCMSTLAIAKRELNSWLWPLAMWGYMFALAYGFSFAIYQGGKLLGLG</sequence>
<dbReference type="Pfam" id="PF02421">
    <property type="entry name" value="FeoB_N"/>
    <property type="match status" value="1"/>
</dbReference>
<feature type="transmembrane region" description="Helical" evidence="16">
    <location>
        <begin position="692"/>
        <end position="714"/>
    </location>
</feature>
<accession>A0A259U0X7</accession>
<evidence type="ECO:0000256" key="5">
    <source>
        <dbReference type="ARBA" id="ARBA00022519"/>
    </source>
</evidence>
<feature type="binding site" evidence="14">
    <location>
        <begin position="39"/>
        <end position="43"/>
    </location>
    <ligand>
        <name>GTP</name>
        <dbReference type="ChEBI" id="CHEBI:37565"/>
        <label>1</label>
    </ligand>
</feature>
<dbReference type="PRINTS" id="PR00326">
    <property type="entry name" value="GTP1OBG"/>
</dbReference>
<dbReference type="GO" id="GO:0046872">
    <property type="term" value="F:metal ion binding"/>
    <property type="evidence" value="ECO:0007669"/>
    <property type="project" value="UniProtKB-KW"/>
</dbReference>
<reference evidence="18 19" key="1">
    <citation type="submission" date="2016-11" db="EMBL/GenBank/DDBJ databases">
        <title>Study of marine rhodopsin-containing bacteria.</title>
        <authorList>
            <person name="Yoshizawa S."/>
            <person name="Kumagai Y."/>
            <person name="Kogure K."/>
        </authorList>
    </citation>
    <scope>NUCLEOTIDE SEQUENCE [LARGE SCALE GENOMIC DNA]</scope>
    <source>
        <strain evidence="18 19">SG-29</strain>
    </source>
</reference>
<evidence type="ECO:0000313" key="18">
    <source>
        <dbReference type="EMBL" id="OZC03652.1"/>
    </source>
</evidence>
<keyword evidence="2 16" id="KW-0813">Transport</keyword>
<keyword evidence="7 14" id="KW-0547">Nucleotide-binding</keyword>
<feature type="transmembrane region" description="Helical" evidence="16">
    <location>
        <begin position="445"/>
        <end position="467"/>
    </location>
</feature>
<keyword evidence="4 16" id="KW-0410">Iron transport</keyword>
<comment type="function">
    <text evidence="16">Probable transporter of a GTP-driven Fe(2+) uptake system.</text>
</comment>
<evidence type="ECO:0000256" key="7">
    <source>
        <dbReference type="ARBA" id="ARBA00022741"/>
    </source>
</evidence>
<feature type="binding site" evidence="15">
    <location>
        <position position="25"/>
    </location>
    <ligand>
        <name>Mg(2+)</name>
        <dbReference type="ChEBI" id="CHEBI:18420"/>
        <label>2</label>
    </ligand>
</feature>
<keyword evidence="5" id="KW-0997">Cell inner membrane</keyword>
<dbReference type="Pfam" id="PF07664">
    <property type="entry name" value="FeoB_C"/>
    <property type="match status" value="1"/>
</dbReference>
<dbReference type="CDD" id="cd01879">
    <property type="entry name" value="FeoB"/>
    <property type="match status" value="1"/>
</dbReference>
<evidence type="ECO:0000256" key="16">
    <source>
        <dbReference type="RuleBase" id="RU362098"/>
    </source>
</evidence>
<dbReference type="InterPro" id="IPR030389">
    <property type="entry name" value="G_FEOB_dom"/>
</dbReference>
<feature type="transmembrane region" description="Helical" evidence="16">
    <location>
        <begin position="396"/>
        <end position="424"/>
    </location>
</feature>
<evidence type="ECO:0000256" key="1">
    <source>
        <dbReference type="ARBA" id="ARBA00004429"/>
    </source>
</evidence>
<dbReference type="GO" id="GO:0005886">
    <property type="term" value="C:plasma membrane"/>
    <property type="evidence" value="ECO:0007669"/>
    <property type="project" value="UniProtKB-SubCell"/>
</dbReference>
<keyword evidence="8 16" id="KW-1133">Transmembrane helix</keyword>
<feature type="domain" description="FeoB-type G" evidence="17">
    <location>
        <begin position="7"/>
        <end position="176"/>
    </location>
</feature>
<keyword evidence="15" id="KW-0479">Metal-binding</keyword>
<evidence type="ECO:0000259" key="17">
    <source>
        <dbReference type="PROSITE" id="PS51711"/>
    </source>
</evidence>
<keyword evidence="19" id="KW-1185">Reference proteome</keyword>
<feature type="binding site" evidence="15">
    <location>
        <position position="26"/>
    </location>
    <ligand>
        <name>Mg(2+)</name>
        <dbReference type="ChEBI" id="CHEBI:18420"/>
        <label>2</label>
    </ligand>
</feature>
<evidence type="ECO:0000256" key="11">
    <source>
        <dbReference type="ARBA" id="ARBA00023134"/>
    </source>
</evidence>
<dbReference type="FunCoup" id="A0A259U0X7">
    <property type="interactions" value="160"/>
</dbReference>
<evidence type="ECO:0000256" key="3">
    <source>
        <dbReference type="ARBA" id="ARBA00022475"/>
    </source>
</evidence>
<keyword evidence="12 16" id="KW-0472">Membrane</keyword>
<evidence type="ECO:0000256" key="2">
    <source>
        <dbReference type="ARBA" id="ARBA00022448"/>
    </source>
</evidence>
<gene>
    <name evidence="18" type="ORF">BSZ36_12060</name>
</gene>
<evidence type="ECO:0000256" key="4">
    <source>
        <dbReference type="ARBA" id="ARBA00022496"/>
    </source>
</evidence>
<dbReference type="Gene3D" id="3.40.50.300">
    <property type="entry name" value="P-loop containing nucleotide triphosphate hydrolases"/>
    <property type="match status" value="1"/>
</dbReference>
<comment type="caution">
    <text evidence="18">The sequence shown here is derived from an EMBL/GenBank/DDBJ whole genome shotgun (WGS) entry which is preliminary data.</text>
</comment>
<dbReference type="Pfam" id="PF07670">
    <property type="entry name" value="Gate"/>
    <property type="match status" value="2"/>
</dbReference>
<proteinExistence type="inferred from homology"/>
<dbReference type="InterPro" id="IPR006073">
    <property type="entry name" value="GTP-bd"/>
</dbReference>
<feature type="transmembrane region" description="Helical" evidence="16">
    <location>
        <begin position="356"/>
        <end position="376"/>
    </location>
</feature>
<evidence type="ECO:0000256" key="13">
    <source>
        <dbReference type="NCBIfam" id="TIGR00437"/>
    </source>
</evidence>
<dbReference type="AlphaFoldDB" id="A0A259U0X7"/>
<keyword evidence="10" id="KW-0406">Ion transport</keyword>
<comment type="similarity">
    <text evidence="16">Belongs to the TRAFAC class TrmE-Era-EngA-EngB-Septin-like GTPase superfamily. FeoB GTPase (TC 9.A.8) family.</text>
</comment>
<feature type="transmembrane region" description="Helical" evidence="16">
    <location>
        <begin position="528"/>
        <end position="547"/>
    </location>
</feature>
<dbReference type="PANTHER" id="PTHR43185">
    <property type="entry name" value="FERROUS IRON TRANSPORT PROTEIN B"/>
    <property type="match status" value="1"/>
</dbReference>
<dbReference type="FunFam" id="3.40.50.300:FF:000426">
    <property type="entry name" value="Ferrous iron transport protein B"/>
    <property type="match status" value="1"/>
</dbReference>
<comment type="subcellular location">
    <subcellularLocation>
        <location evidence="1 16">Cell inner membrane</location>
        <topology evidence="1 16">Multi-pass membrane protein</topology>
    </subcellularLocation>
</comment>
<feature type="binding site" evidence="14">
    <location>
        <begin position="128"/>
        <end position="131"/>
    </location>
    <ligand>
        <name>GTP</name>
        <dbReference type="ChEBI" id="CHEBI:37565"/>
        <label>1</label>
    </ligand>
</feature>
<keyword evidence="15" id="KW-0460">Magnesium</keyword>
<dbReference type="InterPro" id="IPR050860">
    <property type="entry name" value="FeoB_GTPase"/>
</dbReference>
<evidence type="ECO:0000256" key="14">
    <source>
        <dbReference type="PIRSR" id="PIRSR603373-1"/>
    </source>
</evidence>